<gene>
    <name evidence="6 7" type="primary">LOC118270729</name>
</gene>
<evidence type="ECO:0000256" key="3">
    <source>
        <dbReference type="ARBA" id="ARBA00022679"/>
    </source>
</evidence>
<evidence type="ECO:0000259" key="4">
    <source>
        <dbReference type="Pfam" id="PF00185"/>
    </source>
</evidence>
<dbReference type="InterPro" id="IPR036901">
    <property type="entry name" value="Asp/Orn_carbamoylTrfase_sf"/>
</dbReference>
<dbReference type="GeneID" id="118270729"/>
<dbReference type="AlphaFoldDB" id="A0A9R0DVA4"/>
<dbReference type="GO" id="GO:0004585">
    <property type="term" value="F:ornithine carbamoyltransferase activity"/>
    <property type="evidence" value="ECO:0007669"/>
    <property type="project" value="UniProtKB-EC"/>
</dbReference>
<proteinExistence type="inferred from homology"/>
<keyword evidence="3" id="KW-0808">Transferase</keyword>
<evidence type="ECO:0000256" key="1">
    <source>
        <dbReference type="ARBA" id="ARBA00007805"/>
    </source>
</evidence>
<dbReference type="Proteomes" id="UP000829999">
    <property type="component" value="Chromosome 13"/>
</dbReference>
<feature type="domain" description="Aspartate/ornithine carbamoyltransferase Asp/Orn-binding" evidence="4">
    <location>
        <begin position="190"/>
        <end position="335"/>
    </location>
</feature>
<name>A0A9R0DVA4_SPOFR</name>
<dbReference type="PANTHER" id="PTHR45753">
    <property type="entry name" value="ORNITHINE CARBAMOYLTRANSFERASE, MITOCHONDRIAL"/>
    <property type="match status" value="1"/>
</dbReference>
<dbReference type="GO" id="GO:0019240">
    <property type="term" value="P:citrulline biosynthetic process"/>
    <property type="evidence" value="ECO:0007669"/>
    <property type="project" value="TreeGrafter"/>
</dbReference>
<dbReference type="PANTHER" id="PTHR45753:SF3">
    <property type="entry name" value="ORNITHINE TRANSCARBAMYLASE, MITOCHONDRIAL"/>
    <property type="match status" value="1"/>
</dbReference>
<dbReference type="Gene3D" id="3.40.50.1370">
    <property type="entry name" value="Aspartate/ornithine carbamoyltransferase"/>
    <property type="match status" value="2"/>
</dbReference>
<organism evidence="5 6">
    <name type="scientific">Spodoptera frugiperda</name>
    <name type="common">Fall armyworm</name>
    <dbReference type="NCBI Taxonomy" id="7108"/>
    <lineage>
        <taxon>Eukaryota</taxon>
        <taxon>Metazoa</taxon>
        <taxon>Ecdysozoa</taxon>
        <taxon>Arthropoda</taxon>
        <taxon>Hexapoda</taxon>
        <taxon>Insecta</taxon>
        <taxon>Pterygota</taxon>
        <taxon>Neoptera</taxon>
        <taxon>Endopterygota</taxon>
        <taxon>Lepidoptera</taxon>
        <taxon>Glossata</taxon>
        <taxon>Ditrysia</taxon>
        <taxon>Noctuoidea</taxon>
        <taxon>Noctuidae</taxon>
        <taxon>Amphipyrinae</taxon>
        <taxon>Spodoptera</taxon>
    </lineage>
</organism>
<evidence type="ECO:0000313" key="5">
    <source>
        <dbReference type="Proteomes" id="UP000829999"/>
    </source>
</evidence>
<dbReference type="SUPFAM" id="SSF53671">
    <property type="entry name" value="Aspartate/ornithine carbamoyltransferase"/>
    <property type="match status" value="1"/>
</dbReference>
<dbReference type="GO" id="GO:0005739">
    <property type="term" value="C:mitochondrion"/>
    <property type="evidence" value="ECO:0007669"/>
    <property type="project" value="TreeGrafter"/>
</dbReference>
<dbReference type="InterPro" id="IPR006131">
    <property type="entry name" value="Asp_carbamoyltransf_Asp/Orn-bd"/>
</dbReference>
<keyword evidence="5" id="KW-1185">Reference proteome</keyword>
<protein>
    <recommendedName>
        <fullName evidence="2">ornithine carbamoyltransferase</fullName>
        <ecNumber evidence="2">2.1.3.3</ecNumber>
    </recommendedName>
</protein>
<dbReference type="GO" id="GO:0042450">
    <property type="term" value="P:L-arginine biosynthetic process via ornithine"/>
    <property type="evidence" value="ECO:0007669"/>
    <property type="project" value="TreeGrafter"/>
</dbReference>
<comment type="similarity">
    <text evidence="1">Belongs to the aspartate/ornithine carbamoyltransferase superfamily. OTCase family.</text>
</comment>
<dbReference type="RefSeq" id="XP_050553915.1">
    <property type="nucleotide sequence ID" value="XM_050697958.1"/>
</dbReference>
<dbReference type="GO" id="GO:0016597">
    <property type="term" value="F:amino acid binding"/>
    <property type="evidence" value="ECO:0007669"/>
    <property type="project" value="InterPro"/>
</dbReference>
<dbReference type="RefSeq" id="XP_050553914.1">
    <property type="nucleotide sequence ID" value="XM_050697957.1"/>
</dbReference>
<evidence type="ECO:0000256" key="2">
    <source>
        <dbReference type="ARBA" id="ARBA00013007"/>
    </source>
</evidence>
<reference evidence="6 7" key="1">
    <citation type="submission" date="2025-04" db="UniProtKB">
        <authorList>
            <consortium name="RefSeq"/>
        </authorList>
    </citation>
    <scope>IDENTIFICATION</scope>
    <source>
        <tissue evidence="6 7">Whole larval tissue</tissue>
    </source>
</reference>
<accession>A0A9R0DVA4</accession>
<dbReference type="Pfam" id="PF00185">
    <property type="entry name" value="OTCace"/>
    <property type="match status" value="1"/>
</dbReference>
<evidence type="ECO:0000313" key="7">
    <source>
        <dbReference type="RefSeq" id="XP_050553915.1"/>
    </source>
</evidence>
<dbReference type="EC" id="2.1.3.3" evidence="2"/>
<sequence>MTRNFRPVALDFGLASKYLKSVIKYDSVLQRFPYSKACEYKRTTPPRHLICFKQWTGQMVLNIILSALNLKCRMRDTHNKRLDIIPNAKVMILQEVNEPMLTMAVSKAATLLGASDVGIIENMSWEQDYHGRIFSDMADIIFISTRTHMCVQRFANKSSVPVLCMKSRTHASLQSLATVMAIMEEFGTMQGINLSYVGPTHPILNSYLLLCPMLGANIRFKCCCKKCPVTPFLFDASKAMCAYTGTEARQCAETKDAIRNACVVVAGPTPKKAEKLPDFMLATTDINKETCFRWIFFHTCPRGEEVDDLLFWNENAKTFTAFQNMHYIAAALMAYHCRDYLF</sequence>
<evidence type="ECO:0000313" key="6">
    <source>
        <dbReference type="RefSeq" id="XP_050553914.1"/>
    </source>
</evidence>
<dbReference type="OrthoDB" id="10252326at2759"/>